<feature type="compositionally biased region" description="Basic and acidic residues" evidence="5">
    <location>
        <begin position="398"/>
        <end position="408"/>
    </location>
</feature>
<keyword evidence="3" id="KW-0235">DNA replication</keyword>
<gene>
    <name evidence="6" type="ORF">E3N88_18123</name>
</gene>
<feature type="region of interest" description="Disordered" evidence="5">
    <location>
        <begin position="149"/>
        <end position="486"/>
    </location>
</feature>
<dbReference type="Gene3D" id="3.90.1030.20">
    <property type="entry name" value="DNA polymerase delta, p66 (Cdc27) subunit, wHTH domain"/>
    <property type="match status" value="1"/>
</dbReference>
<dbReference type="OrthoDB" id="514823at2759"/>
<comment type="subcellular location">
    <subcellularLocation>
        <location evidence="1">Nucleus</location>
    </subcellularLocation>
</comment>
<dbReference type="EMBL" id="SZYD01000009">
    <property type="protein sequence ID" value="KAD5318177.1"/>
    <property type="molecule type" value="Genomic_DNA"/>
</dbReference>
<dbReference type="FunFam" id="3.90.1030.20:FF:000002">
    <property type="entry name" value="DNA polymerase delta subunit"/>
    <property type="match status" value="1"/>
</dbReference>
<dbReference type="GO" id="GO:0006297">
    <property type="term" value="P:nucleotide-excision repair, DNA gap filling"/>
    <property type="evidence" value="ECO:0007669"/>
    <property type="project" value="TreeGrafter"/>
</dbReference>
<keyword evidence="7" id="KW-1185">Reference proteome</keyword>
<dbReference type="AlphaFoldDB" id="A0A5N6NWW1"/>
<dbReference type="Proteomes" id="UP000326396">
    <property type="component" value="Linkage Group LG17"/>
</dbReference>
<feature type="compositionally biased region" description="Polar residues" evidence="5">
    <location>
        <begin position="170"/>
        <end position="183"/>
    </location>
</feature>
<comment type="caution">
    <text evidence="6">The sequence shown here is derived from an EMBL/GenBank/DDBJ whole genome shotgun (WGS) entry which is preliminary data.</text>
</comment>
<feature type="compositionally biased region" description="Polar residues" evidence="5">
    <location>
        <begin position="195"/>
        <end position="206"/>
    </location>
</feature>
<feature type="region of interest" description="Disordered" evidence="5">
    <location>
        <begin position="514"/>
        <end position="556"/>
    </location>
</feature>
<reference evidence="6 7" key="1">
    <citation type="submission" date="2019-05" db="EMBL/GenBank/DDBJ databases">
        <title>Mikania micrantha, genome provides insights into the molecular mechanism of rapid growth.</title>
        <authorList>
            <person name="Liu B."/>
        </authorList>
    </citation>
    <scope>NUCLEOTIDE SEQUENCE [LARGE SCALE GENOMIC DNA]</scope>
    <source>
        <strain evidence="6">NLD-2019</strain>
        <tissue evidence="6">Leaf</tissue>
    </source>
</reference>
<name>A0A5N6NWW1_9ASTR</name>
<feature type="compositionally biased region" description="Polar residues" evidence="5">
    <location>
        <begin position="364"/>
        <end position="377"/>
    </location>
</feature>
<organism evidence="6 7">
    <name type="scientific">Mikania micrantha</name>
    <name type="common">bitter vine</name>
    <dbReference type="NCBI Taxonomy" id="192012"/>
    <lineage>
        <taxon>Eukaryota</taxon>
        <taxon>Viridiplantae</taxon>
        <taxon>Streptophyta</taxon>
        <taxon>Embryophyta</taxon>
        <taxon>Tracheophyta</taxon>
        <taxon>Spermatophyta</taxon>
        <taxon>Magnoliopsida</taxon>
        <taxon>eudicotyledons</taxon>
        <taxon>Gunneridae</taxon>
        <taxon>Pentapetalae</taxon>
        <taxon>asterids</taxon>
        <taxon>campanulids</taxon>
        <taxon>Asterales</taxon>
        <taxon>Asteraceae</taxon>
        <taxon>Asteroideae</taxon>
        <taxon>Heliantheae alliance</taxon>
        <taxon>Eupatorieae</taxon>
        <taxon>Mikania</taxon>
    </lineage>
</organism>
<proteinExistence type="predicted"/>
<dbReference type="GO" id="GO:0043625">
    <property type="term" value="C:delta DNA polymerase complex"/>
    <property type="evidence" value="ECO:0007669"/>
    <property type="project" value="InterPro"/>
</dbReference>
<evidence type="ECO:0000313" key="6">
    <source>
        <dbReference type="EMBL" id="KAD5318177.1"/>
    </source>
</evidence>
<dbReference type="InterPro" id="IPR041913">
    <property type="entry name" value="POLD3_sf"/>
</dbReference>
<feature type="compositionally biased region" description="Acidic residues" evidence="5">
    <location>
        <begin position="270"/>
        <end position="279"/>
    </location>
</feature>
<evidence type="ECO:0000256" key="5">
    <source>
        <dbReference type="SAM" id="MobiDB-lite"/>
    </source>
</evidence>
<feature type="compositionally biased region" description="Basic and acidic residues" evidence="5">
    <location>
        <begin position="342"/>
        <end position="359"/>
    </location>
</feature>
<dbReference type="GO" id="GO:1904161">
    <property type="term" value="P:DNA synthesis involved in UV-damage excision repair"/>
    <property type="evidence" value="ECO:0007669"/>
    <property type="project" value="TreeGrafter"/>
</dbReference>
<protein>
    <recommendedName>
        <fullName evidence="2">DNA polymerase delta subunit 3</fullName>
    </recommendedName>
</protein>
<evidence type="ECO:0000256" key="2">
    <source>
        <dbReference type="ARBA" id="ARBA00017589"/>
    </source>
</evidence>
<keyword evidence="4" id="KW-0539">Nucleus</keyword>
<feature type="compositionally biased region" description="Low complexity" evidence="5">
    <location>
        <begin position="441"/>
        <end position="452"/>
    </location>
</feature>
<dbReference type="GO" id="GO:0003887">
    <property type="term" value="F:DNA-directed DNA polymerase activity"/>
    <property type="evidence" value="ECO:0007669"/>
    <property type="project" value="TreeGrafter"/>
</dbReference>
<feature type="compositionally biased region" description="Low complexity" evidence="5">
    <location>
        <begin position="544"/>
        <end position="556"/>
    </location>
</feature>
<dbReference type="PANTHER" id="PTHR17598:SF13">
    <property type="entry name" value="DNA POLYMERASE DELTA SUBUNIT 3"/>
    <property type="match status" value="1"/>
</dbReference>
<feature type="compositionally biased region" description="Polar residues" evidence="5">
    <location>
        <begin position="222"/>
        <end position="233"/>
    </location>
</feature>
<evidence type="ECO:0000256" key="4">
    <source>
        <dbReference type="ARBA" id="ARBA00023242"/>
    </source>
</evidence>
<dbReference type="PANTHER" id="PTHR17598">
    <property type="entry name" value="DNA POLYMERASE DELTA SUBUNIT 3"/>
    <property type="match status" value="1"/>
</dbReference>
<dbReference type="GO" id="GO:0006271">
    <property type="term" value="P:DNA strand elongation involved in DNA replication"/>
    <property type="evidence" value="ECO:0007669"/>
    <property type="project" value="TreeGrafter"/>
</dbReference>
<accession>A0A5N6NWW1</accession>
<evidence type="ECO:0000256" key="3">
    <source>
        <dbReference type="ARBA" id="ARBA00022705"/>
    </source>
</evidence>
<dbReference type="InterPro" id="IPR019038">
    <property type="entry name" value="POLD3"/>
</dbReference>
<evidence type="ECO:0000256" key="1">
    <source>
        <dbReference type="ARBA" id="ARBA00004123"/>
    </source>
</evidence>
<evidence type="ECO:0000313" key="7">
    <source>
        <dbReference type="Proteomes" id="UP000326396"/>
    </source>
</evidence>
<dbReference type="Pfam" id="PF09507">
    <property type="entry name" value="CDC27"/>
    <property type="match status" value="1"/>
</dbReference>
<feature type="compositionally biased region" description="Basic and acidic residues" evidence="5">
    <location>
        <begin position="416"/>
        <end position="431"/>
    </location>
</feature>
<sequence length="556" mass="60650">MADIETLGILDEIQALVYDKLQVVSYKWLSRNFLVSSNAAKRLLQEFVEKNGSQLEVIYSLSGWLKNNPEAYHVKLVLGSKLSGVKEEFGNGCSVQVYSVQASVPKDPAVLWNAEFIQSEELFKEPSDVVNCLRDNRFCGVSNSFVKRNAEGTPVNNTGPQLKNAGIHGQSRTNSIHQISDSSLGKVKKIEQSDPKPNQGINVQSGSHKEQVPQSKKKIQNDKISSGTSSSLASMWGRASSKPKPESASVKTDADIPISNDAQVCANESLEGESSDDGGEQMNFKRVSNSEGNNRKRRVVFDYSDEDDNVEDAVNLSSPDPPVKQVALDSKKSPSFLGLENKNLDFDEQKEVKNEKATEIDPNPLNQNKYSDKNGVNQEEKTSDAIKNGTKKRKVLKTRIDERGREVTEVVWEDEKEAKPDDNTRKDKGDSDIADNVVNRPVAAAPKKSPAVGNAPSHATGKAGNKKTNTKDPKQGNIIAMDARNTADLKKAVEGLEAEKRAMAEQLAALQQQARELSINRDEEGENDTVSLSPNIGPSPSPSNTPISSSISSSSS</sequence>